<dbReference type="GeneID" id="5000063"/>
<dbReference type="Gene3D" id="1.25.40.10">
    <property type="entry name" value="Tetratricopeptide repeat domain"/>
    <property type="match status" value="2"/>
</dbReference>
<sequence length="540" mass="60180">MDAYMHFTLCVNDRTAHAEELDLARALVNRSLMALKLTDYDGARRDANGAVELLKGLVASEREGESNAARLMAKALYRSGVASMGLGATLDAVAVLLDARRMAPKDEDVRLKLVECAARVEMTEACAMYASTISEGEMPNPVSPRDGKWLKPVKPESERMSLHAMAQTLVDCAVGVESRWRSELAEIFFLSIGDSLKTSAMRRGFLSGLRAEAYAHVGNYAQAVKDYRVALAYYPAWARAYHGYALAIEQDLVHNHVSRVEVASQSSRGAYSDALIVDAQVASALWMKRALELDATVEEYGREFLRLVAKLSSEIRDVLSREETSVEDALKWLDEDKWENVPEYIRPRPKYYYFYEMMKARIYEHYPELPQPVMDKLLSLDAGELDLLLQYPRAIRGQTEEFLDVYKREGGEYLATYKTPTLTWDEVKALKGKGTQGLLPNGGRDKFAALPEERIDPGSGFFEEKDTDHAMLGASGEDGLTRAELAGLPTKPSLPPDQLRDEQNRLAAAAAQDAPRLPSATPSRETTSSPLIKRIDRLLE</sequence>
<feature type="compositionally biased region" description="Polar residues" evidence="1">
    <location>
        <begin position="520"/>
        <end position="530"/>
    </location>
</feature>
<name>A4RS41_OSTLU</name>
<dbReference type="InterPro" id="IPR011990">
    <property type="entry name" value="TPR-like_helical_dom_sf"/>
</dbReference>
<dbReference type="RefSeq" id="XP_001416014.1">
    <property type="nucleotide sequence ID" value="XM_001415977.1"/>
</dbReference>
<dbReference type="HOGENOM" id="CLU_504734_0_0_1"/>
<dbReference type="SUPFAM" id="SSF48452">
    <property type="entry name" value="TPR-like"/>
    <property type="match status" value="2"/>
</dbReference>
<feature type="region of interest" description="Disordered" evidence="1">
    <location>
        <begin position="486"/>
        <end position="540"/>
    </location>
</feature>
<organism evidence="2 3">
    <name type="scientific">Ostreococcus lucimarinus (strain CCE9901)</name>
    <dbReference type="NCBI Taxonomy" id="436017"/>
    <lineage>
        <taxon>Eukaryota</taxon>
        <taxon>Viridiplantae</taxon>
        <taxon>Chlorophyta</taxon>
        <taxon>Mamiellophyceae</taxon>
        <taxon>Mamiellales</taxon>
        <taxon>Bathycoccaceae</taxon>
        <taxon>Ostreococcus</taxon>
    </lineage>
</organism>
<evidence type="ECO:0000256" key="1">
    <source>
        <dbReference type="SAM" id="MobiDB-lite"/>
    </source>
</evidence>
<dbReference type="Proteomes" id="UP000001568">
    <property type="component" value="Chromosome 1"/>
</dbReference>
<accession>A4RS41</accession>
<dbReference type="KEGG" id="olu:OSTLU_29236"/>
<dbReference type="STRING" id="436017.A4RS41"/>
<evidence type="ECO:0000313" key="2">
    <source>
        <dbReference type="EMBL" id="ABO94306.1"/>
    </source>
</evidence>
<protein>
    <submittedName>
        <fullName evidence="2">Uncharacterized protein</fullName>
    </submittedName>
</protein>
<proteinExistence type="predicted"/>
<dbReference type="OrthoDB" id="629492at2759"/>
<keyword evidence="3" id="KW-1185">Reference proteome</keyword>
<gene>
    <name evidence="2" type="ORF">OSTLU_29236</name>
</gene>
<dbReference type="EMBL" id="CP000581">
    <property type="protein sequence ID" value="ABO94306.1"/>
    <property type="molecule type" value="Genomic_DNA"/>
</dbReference>
<dbReference type="AlphaFoldDB" id="A4RS41"/>
<dbReference type="eggNOG" id="ENOG502SAIF">
    <property type="taxonomic scope" value="Eukaryota"/>
</dbReference>
<dbReference type="OMA" id="RIYEHYP"/>
<evidence type="ECO:0000313" key="3">
    <source>
        <dbReference type="Proteomes" id="UP000001568"/>
    </source>
</evidence>
<reference evidence="2 3" key="1">
    <citation type="journal article" date="2007" name="Proc. Natl. Acad. Sci. U.S.A.">
        <title>The tiny eukaryote Ostreococcus provides genomic insights into the paradox of plankton speciation.</title>
        <authorList>
            <person name="Palenik B."/>
            <person name="Grimwood J."/>
            <person name="Aerts A."/>
            <person name="Rouze P."/>
            <person name="Salamov A."/>
            <person name="Putnam N."/>
            <person name="Dupont C."/>
            <person name="Jorgensen R."/>
            <person name="Derelle E."/>
            <person name="Rombauts S."/>
            <person name="Zhou K."/>
            <person name="Otillar R."/>
            <person name="Merchant S.S."/>
            <person name="Podell S."/>
            <person name="Gaasterland T."/>
            <person name="Napoli C."/>
            <person name="Gendler K."/>
            <person name="Manuell A."/>
            <person name="Tai V."/>
            <person name="Vallon O."/>
            <person name="Piganeau G."/>
            <person name="Jancek S."/>
            <person name="Heijde M."/>
            <person name="Jabbari K."/>
            <person name="Bowler C."/>
            <person name="Lohr M."/>
            <person name="Robbens S."/>
            <person name="Werner G."/>
            <person name="Dubchak I."/>
            <person name="Pazour G.J."/>
            <person name="Ren Q."/>
            <person name="Paulsen I."/>
            <person name="Delwiche C."/>
            <person name="Schmutz J."/>
            <person name="Rokhsar D."/>
            <person name="Van de Peer Y."/>
            <person name="Moreau H."/>
            <person name="Grigoriev I.V."/>
        </authorList>
    </citation>
    <scope>NUCLEOTIDE SEQUENCE [LARGE SCALE GENOMIC DNA]</scope>
    <source>
        <strain evidence="2 3">CCE9901</strain>
    </source>
</reference>
<dbReference type="Gramene" id="ABO94306">
    <property type="protein sequence ID" value="ABO94306"/>
    <property type="gene ID" value="OSTLU_29236"/>
</dbReference>